<dbReference type="PROSITE" id="PS51186">
    <property type="entry name" value="GNAT"/>
    <property type="match status" value="1"/>
</dbReference>
<comment type="caution">
    <text evidence="3">The sequence shown here is derived from an EMBL/GenBank/DDBJ whole genome shotgun (WGS) entry which is preliminary data.</text>
</comment>
<feature type="domain" description="N-acetyltransferase" evidence="2">
    <location>
        <begin position="3"/>
        <end position="153"/>
    </location>
</feature>
<dbReference type="InterPro" id="IPR000182">
    <property type="entry name" value="GNAT_dom"/>
</dbReference>
<feature type="compositionally biased region" description="Basic and acidic residues" evidence="1">
    <location>
        <begin position="1"/>
        <end position="20"/>
    </location>
</feature>
<dbReference type="InterPro" id="IPR051554">
    <property type="entry name" value="Acetyltransferase_Eis"/>
</dbReference>
<proteinExistence type="predicted"/>
<dbReference type="GO" id="GO:0034069">
    <property type="term" value="F:aminoglycoside N-acetyltransferase activity"/>
    <property type="evidence" value="ECO:0007669"/>
    <property type="project" value="TreeGrafter"/>
</dbReference>
<dbReference type="SUPFAM" id="SSF55718">
    <property type="entry name" value="SCP-like"/>
    <property type="match status" value="1"/>
</dbReference>
<gene>
    <name evidence="3" type="ORF">DT076_15375</name>
</gene>
<dbReference type="Pfam" id="PF13530">
    <property type="entry name" value="SCP2_2"/>
    <property type="match status" value="1"/>
</dbReference>
<dbReference type="Pfam" id="PF17668">
    <property type="entry name" value="Acetyltransf_17"/>
    <property type="match status" value="1"/>
</dbReference>
<evidence type="ECO:0000313" key="3">
    <source>
        <dbReference type="EMBL" id="RCK68606.1"/>
    </source>
</evidence>
<sequence>MSVEFRELTEDDRRASDALSHEAFGAPRTDRDPEPRPLPPGRHRVGAFVDGRLVAKLGAAEYTSFWGGAELTTAGIGGVTVAVEHRRGGLLRGLFEVGLAPARENGVAVSTLYPTAPAIYRRLGYEVVTDLITVRVPTSSLATLAVPEPVRLRRATEADLPAVRAVYRAWAVGHNGPLSRTGPAFGATDAEVLAEFSGITLAEVDGVCVGYCSFDRGTGYGPEATVEVSDLVATTGEGYLALLASLGSHASVVGSIDLRTSGSDVVRLLHRTSHWQVVSRNPYMLAVLDIPAALSGRRWLPVEHTLELAVEDEAVHGYRLTLDGLGGGVCEQVPLTFDMPVLTRRGLAARYAGSQSCASLRAAGHLRGDDRQDPWLDALFTGEAHVLDHF</sequence>
<dbReference type="SUPFAM" id="SSF55729">
    <property type="entry name" value="Acyl-CoA N-acyltransferases (Nat)"/>
    <property type="match status" value="1"/>
</dbReference>
<dbReference type="PANTHER" id="PTHR37817:SF1">
    <property type="entry name" value="N-ACETYLTRANSFERASE EIS"/>
    <property type="match status" value="1"/>
</dbReference>
<dbReference type="EMBL" id="QOUI01000010">
    <property type="protein sequence ID" value="RCK68606.1"/>
    <property type="molecule type" value="Genomic_DNA"/>
</dbReference>
<dbReference type="RefSeq" id="WP_114127577.1">
    <property type="nucleotide sequence ID" value="NZ_QOUI01000010.1"/>
</dbReference>
<feature type="region of interest" description="Disordered" evidence="1">
    <location>
        <begin position="1"/>
        <end position="44"/>
    </location>
</feature>
<dbReference type="InterPro" id="IPR016181">
    <property type="entry name" value="Acyl_CoA_acyltransferase"/>
</dbReference>
<evidence type="ECO:0000256" key="1">
    <source>
        <dbReference type="SAM" id="MobiDB-lite"/>
    </source>
</evidence>
<organism evidence="3 4">
    <name type="scientific">Desertihabitans brevis</name>
    <dbReference type="NCBI Taxonomy" id="2268447"/>
    <lineage>
        <taxon>Bacteria</taxon>
        <taxon>Bacillati</taxon>
        <taxon>Actinomycetota</taxon>
        <taxon>Actinomycetes</taxon>
        <taxon>Propionibacteriales</taxon>
        <taxon>Propionibacteriaceae</taxon>
        <taxon>Desertihabitans</taxon>
    </lineage>
</organism>
<evidence type="ECO:0000259" key="2">
    <source>
        <dbReference type="PROSITE" id="PS51186"/>
    </source>
</evidence>
<dbReference type="PANTHER" id="PTHR37817">
    <property type="entry name" value="N-ACETYLTRANSFERASE EIS"/>
    <property type="match status" value="1"/>
</dbReference>
<keyword evidence="3" id="KW-0808">Transferase</keyword>
<protein>
    <submittedName>
        <fullName evidence="3">GNAT family N-acetyltransferase</fullName>
    </submittedName>
</protein>
<evidence type="ECO:0000313" key="4">
    <source>
        <dbReference type="Proteomes" id="UP000252770"/>
    </source>
</evidence>
<dbReference type="Gene3D" id="3.30.1050.10">
    <property type="entry name" value="SCP2 sterol-binding domain"/>
    <property type="match status" value="1"/>
</dbReference>
<dbReference type="GO" id="GO:0030649">
    <property type="term" value="P:aminoglycoside antibiotic catabolic process"/>
    <property type="evidence" value="ECO:0007669"/>
    <property type="project" value="TreeGrafter"/>
</dbReference>
<keyword evidence="4" id="KW-1185">Reference proteome</keyword>
<dbReference type="Proteomes" id="UP000252770">
    <property type="component" value="Unassembled WGS sequence"/>
</dbReference>
<dbReference type="AlphaFoldDB" id="A0A367YRT7"/>
<dbReference type="Gene3D" id="3.40.630.30">
    <property type="match status" value="2"/>
</dbReference>
<dbReference type="InterPro" id="IPR025559">
    <property type="entry name" value="Eis_dom"/>
</dbReference>
<dbReference type="InterPro" id="IPR041380">
    <property type="entry name" value="Acetyltransf_17"/>
</dbReference>
<dbReference type="Pfam" id="PF13527">
    <property type="entry name" value="Acetyltransf_9"/>
    <property type="match status" value="1"/>
</dbReference>
<accession>A0A367YRT7</accession>
<dbReference type="InterPro" id="IPR036527">
    <property type="entry name" value="SCP2_sterol-bd_dom_sf"/>
</dbReference>
<name>A0A367YRT7_9ACTN</name>
<reference evidence="3 4" key="1">
    <citation type="submission" date="2018-07" db="EMBL/GenBank/DDBJ databases">
        <title>Desertimonas flava gen. nov. sp. nov.</title>
        <authorList>
            <person name="Liu S."/>
        </authorList>
    </citation>
    <scope>NUCLEOTIDE SEQUENCE [LARGE SCALE GENOMIC DNA]</scope>
    <source>
        <strain evidence="3 4">16Sb5-5</strain>
    </source>
</reference>